<evidence type="ECO:0000256" key="1">
    <source>
        <dbReference type="SAM" id="MobiDB-lite"/>
    </source>
</evidence>
<proteinExistence type="predicted"/>
<dbReference type="EMBL" id="LJGW01000107">
    <property type="protein sequence ID" value="OEV12992.1"/>
    <property type="molecule type" value="Genomic_DNA"/>
</dbReference>
<evidence type="ECO:0000313" key="3">
    <source>
        <dbReference type="Proteomes" id="UP000176005"/>
    </source>
</evidence>
<gene>
    <name evidence="2" type="ORF">AN218_05640</name>
</gene>
<reference evidence="2 3" key="1">
    <citation type="journal article" date="2016" name="Front. Microbiol.">
        <title>Comparative Genomics Analysis of Streptomyces Species Reveals Their Adaptation to the Marine Environment and Their Diversity at the Genomic Level.</title>
        <authorList>
            <person name="Tian X."/>
            <person name="Zhang Z."/>
            <person name="Yang T."/>
            <person name="Chen M."/>
            <person name="Li J."/>
            <person name="Chen F."/>
            <person name="Yang J."/>
            <person name="Li W."/>
            <person name="Zhang B."/>
            <person name="Zhang Z."/>
            <person name="Wu J."/>
            <person name="Zhang C."/>
            <person name="Long L."/>
            <person name="Xiao J."/>
        </authorList>
    </citation>
    <scope>NUCLEOTIDE SEQUENCE [LARGE SCALE GENOMIC DNA]</scope>
    <source>
        <strain evidence="2 3">SCSIO 10429</strain>
    </source>
</reference>
<dbReference type="RefSeq" id="WP_070015497.1">
    <property type="nucleotide sequence ID" value="NZ_LJGW01000107.1"/>
</dbReference>
<sequence length="266" mass="30318">MSENREEPQRDTPELPAAEELSEILHFFDDKEVMESKTVGDTHYTRGYIRDTEHEEVWAERGSGAIEPVTAGDSGISAKEFWRALTEDDAPTELGEQMQFEEELRKQIPEWADREVEVGRELWELADQAEDAREDFEQGDLTQEQYEERLREIGEVTQRLEDEQKTFAMEREEVEARQPVLEQYAQELAADGLTSDALAEHDWTRDANSSQHDLHSVLDSAQQLADLLNQHADQQSTEPADAATPSEDPPSPSIELGCDFDIDPPF</sequence>
<organism evidence="2 3">
    <name type="scientific">Streptomyces nanshensis</name>
    <dbReference type="NCBI Taxonomy" id="518642"/>
    <lineage>
        <taxon>Bacteria</taxon>
        <taxon>Bacillati</taxon>
        <taxon>Actinomycetota</taxon>
        <taxon>Actinomycetes</taxon>
        <taxon>Kitasatosporales</taxon>
        <taxon>Streptomycetaceae</taxon>
        <taxon>Streptomyces</taxon>
    </lineage>
</organism>
<name>A0A1E7L9R8_9ACTN</name>
<keyword evidence="3" id="KW-1185">Reference proteome</keyword>
<evidence type="ECO:0000313" key="2">
    <source>
        <dbReference type="EMBL" id="OEV12992.1"/>
    </source>
</evidence>
<feature type="region of interest" description="Disordered" evidence="1">
    <location>
        <begin position="226"/>
        <end position="266"/>
    </location>
</feature>
<dbReference type="AlphaFoldDB" id="A0A1E7L9R8"/>
<protein>
    <submittedName>
        <fullName evidence="2">Uncharacterized protein</fullName>
    </submittedName>
</protein>
<comment type="caution">
    <text evidence="2">The sequence shown here is derived from an EMBL/GenBank/DDBJ whole genome shotgun (WGS) entry which is preliminary data.</text>
</comment>
<dbReference type="Proteomes" id="UP000176005">
    <property type="component" value="Unassembled WGS sequence"/>
</dbReference>
<accession>A0A1E7L9R8</accession>